<dbReference type="EMBL" id="DAKRPA010000256">
    <property type="protein sequence ID" value="DAZ94318.1"/>
    <property type="molecule type" value="Genomic_DNA"/>
</dbReference>
<gene>
    <name evidence="1" type="ORF">N0F65_012121</name>
</gene>
<dbReference type="AlphaFoldDB" id="A0AAV2YM20"/>
<reference evidence="1" key="1">
    <citation type="submission" date="2022-11" db="EMBL/GenBank/DDBJ databases">
        <authorList>
            <person name="Morgan W.R."/>
            <person name="Tartar A."/>
        </authorList>
    </citation>
    <scope>NUCLEOTIDE SEQUENCE</scope>
    <source>
        <strain evidence="1">ARSEF 373</strain>
    </source>
</reference>
<proteinExistence type="predicted"/>
<evidence type="ECO:0000313" key="1">
    <source>
        <dbReference type="EMBL" id="DAZ94318.1"/>
    </source>
</evidence>
<accession>A0AAV2YM20</accession>
<reference evidence="1" key="2">
    <citation type="journal article" date="2023" name="Microbiol Resour">
        <title>Decontamination and Annotation of the Draft Genome Sequence of the Oomycete Lagenidium giganteum ARSEF 373.</title>
        <authorList>
            <person name="Morgan W.R."/>
            <person name="Tartar A."/>
        </authorList>
    </citation>
    <scope>NUCLEOTIDE SEQUENCE</scope>
    <source>
        <strain evidence="1">ARSEF 373</strain>
    </source>
</reference>
<dbReference type="Proteomes" id="UP001146120">
    <property type="component" value="Unassembled WGS sequence"/>
</dbReference>
<evidence type="ECO:0000313" key="2">
    <source>
        <dbReference type="Proteomes" id="UP001146120"/>
    </source>
</evidence>
<comment type="caution">
    <text evidence="1">The sequence shown here is derived from an EMBL/GenBank/DDBJ whole genome shotgun (WGS) entry which is preliminary data.</text>
</comment>
<keyword evidence="2" id="KW-1185">Reference proteome</keyword>
<name>A0AAV2YM20_9STRA</name>
<protein>
    <submittedName>
        <fullName evidence="1">Uncharacterized protein</fullName>
    </submittedName>
</protein>
<organism evidence="1 2">
    <name type="scientific">Lagenidium giganteum</name>
    <dbReference type="NCBI Taxonomy" id="4803"/>
    <lineage>
        <taxon>Eukaryota</taxon>
        <taxon>Sar</taxon>
        <taxon>Stramenopiles</taxon>
        <taxon>Oomycota</taxon>
        <taxon>Peronosporomycetes</taxon>
        <taxon>Pythiales</taxon>
        <taxon>Pythiaceae</taxon>
    </lineage>
</organism>
<sequence length="78" mass="8806">MIGPNGHVETDKPPSFLASAFKKKKTSQCVNYIDLSDLRKSLDADTVEVLLLLLFNRDMRNVDAIKEIRGADSKNRKE</sequence>